<dbReference type="Pfam" id="PF00550">
    <property type="entry name" value="PP-binding"/>
    <property type="match status" value="1"/>
</dbReference>
<dbReference type="AlphaFoldDB" id="A0A2K9NLM9"/>
<reference evidence="2 3" key="1">
    <citation type="submission" date="2017-12" db="EMBL/GenBank/DDBJ databases">
        <title>Genomes of bacteria within cyanobacterial aggregates.</title>
        <authorList>
            <person name="Cai H."/>
        </authorList>
    </citation>
    <scope>NUCLEOTIDE SEQUENCE [LARGE SCALE GENOMIC DNA]</scope>
    <source>
        <strain evidence="2 3">TH16</strain>
        <plasmid evidence="2 3">unnamed3</plasmid>
    </source>
</reference>
<dbReference type="KEGG" id="ncb:C0V82_26525"/>
<geneLocation type="plasmid" evidence="2 3">
    <name>unnamed3</name>
</geneLocation>
<proteinExistence type="predicted"/>
<dbReference type="Proteomes" id="UP000234752">
    <property type="component" value="Plasmid unnamed3"/>
</dbReference>
<dbReference type="EMBL" id="CP025615">
    <property type="protein sequence ID" value="AUN33979.1"/>
    <property type="molecule type" value="Genomic_DNA"/>
</dbReference>
<evidence type="ECO:0000313" key="3">
    <source>
        <dbReference type="Proteomes" id="UP000234752"/>
    </source>
</evidence>
<evidence type="ECO:0000259" key="1">
    <source>
        <dbReference type="PROSITE" id="PS50075"/>
    </source>
</evidence>
<dbReference type="Gene3D" id="1.10.1200.10">
    <property type="entry name" value="ACP-like"/>
    <property type="match status" value="1"/>
</dbReference>
<dbReference type="OrthoDB" id="9811033at2"/>
<sequence length="75" mass="8460">MYSRVRNIFADLFLVDDITLDDSTAADQVEGWDSLTHINLIIAVESAFGFKFDLGELEKFKAVGDLVDAIERHLQ</sequence>
<name>A0A2K9NLM9_9PROT</name>
<accession>A0A2K9NLM9</accession>
<dbReference type="InterPro" id="IPR009081">
    <property type="entry name" value="PP-bd_ACP"/>
</dbReference>
<keyword evidence="3" id="KW-1185">Reference proteome</keyword>
<protein>
    <submittedName>
        <fullName evidence="2">Acyl carrier protein</fullName>
    </submittedName>
</protein>
<feature type="domain" description="Carrier" evidence="1">
    <location>
        <begin position="1"/>
        <end position="74"/>
    </location>
</feature>
<dbReference type="SUPFAM" id="SSF47336">
    <property type="entry name" value="ACP-like"/>
    <property type="match status" value="1"/>
</dbReference>
<keyword evidence="2" id="KW-0614">Plasmid</keyword>
<dbReference type="InterPro" id="IPR036736">
    <property type="entry name" value="ACP-like_sf"/>
</dbReference>
<evidence type="ECO:0000313" key="2">
    <source>
        <dbReference type="EMBL" id="AUN33979.1"/>
    </source>
</evidence>
<gene>
    <name evidence="2" type="ORF">C0V82_26525</name>
</gene>
<organism evidence="2 3">
    <name type="scientific">Niveispirillum cyanobacteriorum</name>
    <dbReference type="NCBI Taxonomy" id="1612173"/>
    <lineage>
        <taxon>Bacteria</taxon>
        <taxon>Pseudomonadati</taxon>
        <taxon>Pseudomonadota</taxon>
        <taxon>Alphaproteobacteria</taxon>
        <taxon>Rhodospirillales</taxon>
        <taxon>Azospirillaceae</taxon>
        <taxon>Niveispirillum</taxon>
    </lineage>
</organism>
<dbReference type="PROSITE" id="PS50075">
    <property type="entry name" value="CARRIER"/>
    <property type="match status" value="1"/>
</dbReference>